<evidence type="ECO:0008006" key="4">
    <source>
        <dbReference type="Google" id="ProtNLM"/>
    </source>
</evidence>
<dbReference type="AlphaFoldDB" id="A0A524RKY8"/>
<dbReference type="Proteomes" id="UP000317990">
    <property type="component" value="Unassembled WGS sequence"/>
</dbReference>
<keyword evidence="1" id="KW-0732">Signal</keyword>
<feature type="chain" id="PRO_5021997495" description="Secreted protein" evidence="1">
    <location>
        <begin position="41"/>
        <end position="156"/>
    </location>
</feature>
<evidence type="ECO:0000313" key="2">
    <source>
        <dbReference type="EMBL" id="TGG90513.1"/>
    </source>
</evidence>
<gene>
    <name evidence="2" type="ORF">ERJ67_10715</name>
</gene>
<protein>
    <recommendedName>
        <fullName evidence="4">Secreted protein</fullName>
    </recommendedName>
</protein>
<dbReference type="EMBL" id="SRMO01000087">
    <property type="protein sequence ID" value="TGG90513.1"/>
    <property type="molecule type" value="Genomic_DNA"/>
</dbReference>
<accession>A0A524RKY8</accession>
<name>A0A524RKY8_9CHRO</name>
<comment type="caution">
    <text evidence="2">The sequence shown here is derived from an EMBL/GenBank/DDBJ whole genome shotgun (WGS) entry which is preliminary data.</text>
</comment>
<organism evidence="2 3">
    <name type="scientific">Aphanocapsa feldmannii 277cV</name>
    <dbReference type="NCBI Taxonomy" id="2507553"/>
    <lineage>
        <taxon>Bacteria</taxon>
        <taxon>Bacillati</taxon>
        <taxon>Cyanobacteriota</taxon>
        <taxon>Cyanophyceae</taxon>
        <taxon>Oscillatoriophycideae</taxon>
        <taxon>Chroococcales</taxon>
        <taxon>Microcystaceae</taxon>
        <taxon>Aphanocapsa</taxon>
    </lineage>
</organism>
<evidence type="ECO:0000313" key="3">
    <source>
        <dbReference type="Proteomes" id="UP000317990"/>
    </source>
</evidence>
<feature type="signal peptide" evidence="1">
    <location>
        <begin position="1"/>
        <end position="40"/>
    </location>
</feature>
<sequence>MNLPIKLALALILLTSKIKYMSKSLLLFATLLLVAAPAIADSCNKPDRVHANDSYCLEADHSNKNFPWRKASASAKNKCSQFGKMIVKVDRTAASDWTWHLENSDKRKKSGTAKIRGVYCCDDLGPRNICTWEPGDPDPVDRIYIDGDLDIPVGFG</sequence>
<proteinExistence type="predicted"/>
<evidence type="ECO:0000256" key="1">
    <source>
        <dbReference type="SAM" id="SignalP"/>
    </source>
</evidence>
<reference evidence="2 3" key="1">
    <citation type="journal article" date="2019" name="mSystems">
        <title>Life at home and on the roam: Genomic adaptions reflect the dual lifestyle of an intracellular, facultative symbiont.</title>
        <authorList>
            <person name="Burgsdorf I."/>
        </authorList>
    </citation>
    <scope>NUCLEOTIDE SEQUENCE [LARGE SCALE GENOMIC DNA]</scope>
    <source>
        <strain evidence="2">277cV</strain>
    </source>
</reference>